<evidence type="ECO:0000256" key="5">
    <source>
        <dbReference type="ARBA" id="ARBA00023274"/>
    </source>
</evidence>
<dbReference type="InterPro" id="IPR057268">
    <property type="entry name" value="Ribosomal_L18"/>
</dbReference>
<dbReference type="AlphaFoldDB" id="A0A3B1E140"/>
<organism evidence="6">
    <name type="scientific">hydrothermal vent metagenome</name>
    <dbReference type="NCBI Taxonomy" id="652676"/>
    <lineage>
        <taxon>unclassified sequences</taxon>
        <taxon>metagenomes</taxon>
        <taxon>ecological metagenomes</taxon>
    </lineage>
</organism>
<evidence type="ECO:0000256" key="2">
    <source>
        <dbReference type="ARBA" id="ARBA00022730"/>
    </source>
</evidence>
<sequence>MSRIKDLSKKKSLRLRRKKRIRGKISGSVLVPRLTVFKSNKYFYAQVIDDTSGNTLAAVDSRAMRLTVNAKNVVQVAVEFAKTLQSKKIKTVAFDRNGYLYHGVLVSFANTLRDNGIKV</sequence>
<dbReference type="GO" id="GO:0006412">
    <property type="term" value="P:translation"/>
    <property type="evidence" value="ECO:0007669"/>
    <property type="project" value="InterPro"/>
</dbReference>
<dbReference type="GO" id="GO:0008097">
    <property type="term" value="F:5S rRNA binding"/>
    <property type="evidence" value="ECO:0007669"/>
    <property type="project" value="TreeGrafter"/>
</dbReference>
<keyword evidence="2" id="KW-0699">rRNA-binding</keyword>
<dbReference type="CDD" id="cd00432">
    <property type="entry name" value="Ribosomal_L18_L5e"/>
    <property type="match status" value="1"/>
</dbReference>
<keyword evidence="4 6" id="KW-0689">Ribosomal protein</keyword>
<dbReference type="EMBL" id="UOYO01000020">
    <property type="protein sequence ID" value="VAY87060.1"/>
    <property type="molecule type" value="Genomic_DNA"/>
</dbReference>
<dbReference type="InterPro" id="IPR005484">
    <property type="entry name" value="Ribosomal_uL18_bac/plant/anim"/>
</dbReference>
<dbReference type="GO" id="GO:0022625">
    <property type="term" value="C:cytosolic large ribosomal subunit"/>
    <property type="evidence" value="ECO:0007669"/>
    <property type="project" value="TreeGrafter"/>
</dbReference>
<evidence type="ECO:0000256" key="4">
    <source>
        <dbReference type="ARBA" id="ARBA00022980"/>
    </source>
</evidence>
<protein>
    <submittedName>
        <fullName evidence="6">LSU ribosomal protein L18p (L5e)</fullName>
    </submittedName>
</protein>
<keyword evidence="3" id="KW-0694">RNA-binding</keyword>
<dbReference type="SUPFAM" id="SSF53137">
    <property type="entry name" value="Translational machinery components"/>
    <property type="match status" value="1"/>
</dbReference>
<dbReference type="NCBIfam" id="TIGR00060">
    <property type="entry name" value="L18_bact"/>
    <property type="match status" value="1"/>
</dbReference>
<dbReference type="GO" id="GO:0003735">
    <property type="term" value="F:structural constituent of ribosome"/>
    <property type="evidence" value="ECO:0007669"/>
    <property type="project" value="InterPro"/>
</dbReference>
<keyword evidence="5" id="KW-0687">Ribonucleoprotein</keyword>
<reference evidence="6" key="1">
    <citation type="submission" date="2018-10" db="EMBL/GenBank/DDBJ databases">
        <authorList>
            <person name="Aoki K."/>
        </authorList>
    </citation>
    <scope>NUCLEOTIDE SEQUENCE</scope>
</reference>
<dbReference type="PANTHER" id="PTHR12899">
    <property type="entry name" value="39S RIBOSOMAL PROTEIN L18, MITOCHONDRIAL"/>
    <property type="match status" value="1"/>
</dbReference>
<name>A0A3B1E140_9ZZZZ</name>
<dbReference type="HAMAP" id="MF_01337_B">
    <property type="entry name" value="Ribosomal_uL18_B"/>
    <property type="match status" value="1"/>
</dbReference>
<dbReference type="Pfam" id="PF00861">
    <property type="entry name" value="Ribosomal_L18p"/>
    <property type="match status" value="1"/>
</dbReference>
<evidence type="ECO:0000256" key="1">
    <source>
        <dbReference type="ARBA" id="ARBA00007116"/>
    </source>
</evidence>
<accession>A0A3B1E140</accession>
<dbReference type="PANTHER" id="PTHR12899:SF3">
    <property type="entry name" value="LARGE RIBOSOMAL SUBUNIT PROTEIN UL18M"/>
    <property type="match status" value="1"/>
</dbReference>
<dbReference type="Gene3D" id="3.30.420.100">
    <property type="match status" value="1"/>
</dbReference>
<evidence type="ECO:0000256" key="3">
    <source>
        <dbReference type="ARBA" id="ARBA00022884"/>
    </source>
</evidence>
<gene>
    <name evidence="6" type="ORF">MNB_ARC-1_639</name>
</gene>
<proteinExistence type="inferred from homology"/>
<comment type="similarity">
    <text evidence="1">Belongs to the universal ribosomal protein uL18 family.</text>
</comment>
<evidence type="ECO:0000313" key="6">
    <source>
        <dbReference type="EMBL" id="VAY87060.1"/>
    </source>
</evidence>
<dbReference type="InterPro" id="IPR004389">
    <property type="entry name" value="Ribosomal_uL18_bac-type"/>
</dbReference>